<accession>A0ABR2ZZ92</accession>
<organism evidence="2 3">
    <name type="scientific">Marasmius tenuissimus</name>
    <dbReference type="NCBI Taxonomy" id="585030"/>
    <lineage>
        <taxon>Eukaryota</taxon>
        <taxon>Fungi</taxon>
        <taxon>Dikarya</taxon>
        <taxon>Basidiomycota</taxon>
        <taxon>Agaricomycotina</taxon>
        <taxon>Agaricomycetes</taxon>
        <taxon>Agaricomycetidae</taxon>
        <taxon>Agaricales</taxon>
        <taxon>Marasmiineae</taxon>
        <taxon>Marasmiaceae</taxon>
        <taxon>Marasmius</taxon>
    </lineage>
</organism>
<reference evidence="2 3" key="1">
    <citation type="submission" date="2024-05" db="EMBL/GenBank/DDBJ databases">
        <title>A draft genome resource for the thread blight pathogen Marasmius tenuissimus strain MS-2.</title>
        <authorList>
            <person name="Yulfo-Soto G.E."/>
            <person name="Baruah I.K."/>
            <person name="Amoako-Attah I."/>
            <person name="Bukari Y."/>
            <person name="Meinhardt L.W."/>
            <person name="Bailey B.A."/>
            <person name="Cohen S.P."/>
        </authorList>
    </citation>
    <scope>NUCLEOTIDE SEQUENCE [LARGE SCALE GENOMIC DNA]</scope>
    <source>
        <strain evidence="2 3">MS-2</strain>
    </source>
</reference>
<keyword evidence="3" id="KW-1185">Reference proteome</keyword>
<evidence type="ECO:0000313" key="3">
    <source>
        <dbReference type="Proteomes" id="UP001437256"/>
    </source>
</evidence>
<feature type="region of interest" description="Disordered" evidence="1">
    <location>
        <begin position="251"/>
        <end position="343"/>
    </location>
</feature>
<evidence type="ECO:0000313" key="2">
    <source>
        <dbReference type="EMBL" id="KAL0065622.1"/>
    </source>
</evidence>
<sequence>MSELFCCFCAGPLDDAKLGWINMLTEPCETSEWPPGDGKWHNDPGYPVPTKPFNEIVTLTAEDVKAWKDWVFVSPLWPETYVSSPPSYDPDGNVLIEGAEDWNEGDQPYLSIHRICLSFLCRRNAITPGKLWKAVFGRGSSYDSDELQDFQGLIPNFEYYDMNTRNSESYSYAVRRFDPPENRPDLPETEWLDPESMEDTKWLLTRPTELPAPKLLDTSSVKQSTISGRKVFEVRELFDLILTHIVDTPTGVIRDYEGDGGSDDSDDEENDGDGEDGDKDEEEDGDGDGDGEESGEKGDGDEQTQEDQGEVDEGDDEDEDGTGGEDEDAEEQQESDLGFDPNSSVTAAQTLLTLAQVDRWFYHAVRARQSTFLRIVRNFGWMLPCTPADWAHSQWPEELLTGDLTKLDWQSYMLACLRKETHSIRNRWRFHKMAVQFAESDRLRSAGKVGLESSIEKPERFSWEVVPLEVAEAPPPSYRQINVFSFDENLCIQV</sequence>
<dbReference type="Proteomes" id="UP001437256">
    <property type="component" value="Unassembled WGS sequence"/>
</dbReference>
<feature type="compositionally biased region" description="Acidic residues" evidence="1">
    <location>
        <begin position="258"/>
        <end position="293"/>
    </location>
</feature>
<dbReference type="EMBL" id="JBBXMP010000045">
    <property type="protein sequence ID" value="KAL0065622.1"/>
    <property type="molecule type" value="Genomic_DNA"/>
</dbReference>
<protein>
    <submittedName>
        <fullName evidence="2">Uncharacterized protein</fullName>
    </submittedName>
</protein>
<comment type="caution">
    <text evidence="2">The sequence shown here is derived from an EMBL/GenBank/DDBJ whole genome shotgun (WGS) entry which is preliminary data.</text>
</comment>
<evidence type="ECO:0000256" key="1">
    <source>
        <dbReference type="SAM" id="MobiDB-lite"/>
    </source>
</evidence>
<feature type="compositionally biased region" description="Acidic residues" evidence="1">
    <location>
        <begin position="301"/>
        <end position="334"/>
    </location>
</feature>
<proteinExistence type="predicted"/>
<gene>
    <name evidence="2" type="ORF">AAF712_007400</name>
</gene>
<name>A0ABR2ZZ92_9AGAR</name>